<dbReference type="AlphaFoldDB" id="A0AAP2REU7"/>
<dbReference type="GO" id="GO:0005507">
    <property type="term" value="F:copper ion binding"/>
    <property type="evidence" value="ECO:0007669"/>
    <property type="project" value="InterPro"/>
</dbReference>
<name>A0AAP2REU7_9EURY</name>
<dbReference type="InterPro" id="IPR001424">
    <property type="entry name" value="SOD_Cu_Zn_dom"/>
</dbReference>
<reference evidence="3 4" key="1">
    <citation type="submission" date="2017-11" db="EMBL/GenBank/DDBJ databases">
        <title>Isolation and Characterization of Family Methanocellaceae Species from Potential Methane Hydrate Area Offshore Southwestern Taiwan.</title>
        <authorList>
            <person name="Zhang W.-L."/>
            <person name="Chen W.-C."/>
            <person name="Lai M.-C."/>
            <person name="Chen S.-C."/>
        </authorList>
    </citation>
    <scope>NUCLEOTIDE SEQUENCE [LARGE SCALE GENOMIC DNA]</scope>
    <source>
        <strain evidence="3 4">CWC-04</strain>
    </source>
</reference>
<protein>
    <submittedName>
        <fullName evidence="3">Superoxide dismutase</fullName>
    </submittedName>
</protein>
<dbReference type="GO" id="GO:0006801">
    <property type="term" value="P:superoxide metabolic process"/>
    <property type="evidence" value="ECO:0007669"/>
    <property type="project" value="InterPro"/>
</dbReference>
<gene>
    <name evidence="3" type="ORF">CUJ83_12835</name>
</gene>
<sequence>MKKTIFVLTILLVIAFSASAYARNEDVRQASAVLKDTNGKEVGLARFTEDESGLVRVEVNVEGLSPGLHGIHIHEVGSCSPTFAAAGGHYNPLGKKHGLSNPEGPHAGDLPNMGVNKDGKGYLNTTTDLATLSPGPTTLFDQDGSAIVIHSGPDDQISDPSGNSGDRVVCGVIKAE</sequence>
<dbReference type="CDD" id="cd00305">
    <property type="entry name" value="Cu-Zn_Superoxide_Dismutase"/>
    <property type="match status" value="1"/>
</dbReference>
<dbReference type="PRINTS" id="PR00068">
    <property type="entry name" value="CUZNDISMTASE"/>
</dbReference>
<organism evidence="3 4">
    <name type="scientific">Methanooceanicella nereidis</name>
    <dbReference type="NCBI Taxonomy" id="2052831"/>
    <lineage>
        <taxon>Archaea</taxon>
        <taxon>Methanobacteriati</taxon>
        <taxon>Methanobacteriota</taxon>
        <taxon>Stenosarchaea group</taxon>
        <taxon>Methanomicrobia</taxon>
        <taxon>Methanocellales</taxon>
        <taxon>Methanocellaceae</taxon>
        <taxon>Methanooceanicella</taxon>
    </lineage>
</organism>
<dbReference type="SUPFAM" id="SSF49329">
    <property type="entry name" value="Cu,Zn superoxide dismutase-like"/>
    <property type="match status" value="1"/>
</dbReference>
<feature type="region of interest" description="Disordered" evidence="1">
    <location>
        <begin position="94"/>
        <end position="119"/>
    </location>
</feature>
<dbReference type="InterPro" id="IPR036423">
    <property type="entry name" value="SOD-like_Cu/Zn_dom_sf"/>
</dbReference>
<dbReference type="PROSITE" id="PS00087">
    <property type="entry name" value="SOD_CU_ZN_1"/>
    <property type="match status" value="1"/>
</dbReference>
<dbReference type="Gene3D" id="2.60.40.200">
    <property type="entry name" value="Superoxide dismutase, copper/zinc binding domain"/>
    <property type="match status" value="1"/>
</dbReference>
<dbReference type="PROSITE" id="PS00332">
    <property type="entry name" value="SOD_CU_ZN_2"/>
    <property type="match status" value="1"/>
</dbReference>
<evidence type="ECO:0000259" key="2">
    <source>
        <dbReference type="Pfam" id="PF00080"/>
    </source>
</evidence>
<proteinExistence type="predicted"/>
<feature type="domain" description="Superoxide dismutase copper/zinc binding" evidence="2">
    <location>
        <begin position="43"/>
        <end position="173"/>
    </location>
</feature>
<keyword evidence="4" id="KW-1185">Reference proteome</keyword>
<dbReference type="Proteomes" id="UP001320159">
    <property type="component" value="Unassembled WGS sequence"/>
</dbReference>
<evidence type="ECO:0000313" key="3">
    <source>
        <dbReference type="EMBL" id="MCD1295882.1"/>
    </source>
</evidence>
<evidence type="ECO:0000256" key="1">
    <source>
        <dbReference type="SAM" id="MobiDB-lite"/>
    </source>
</evidence>
<dbReference type="InterPro" id="IPR018152">
    <property type="entry name" value="SOD_Cu/Zn_BS"/>
</dbReference>
<accession>A0AAP2REU7</accession>
<dbReference type="InterPro" id="IPR024134">
    <property type="entry name" value="SOD_Cu/Zn_/chaperone"/>
</dbReference>
<evidence type="ECO:0000313" key="4">
    <source>
        <dbReference type="Proteomes" id="UP001320159"/>
    </source>
</evidence>
<dbReference type="Pfam" id="PF00080">
    <property type="entry name" value="Sod_Cu"/>
    <property type="match status" value="1"/>
</dbReference>
<dbReference type="RefSeq" id="WP_230742738.1">
    <property type="nucleotide sequence ID" value="NZ_PGCK01000011.1"/>
</dbReference>
<dbReference type="PANTHER" id="PTHR10003">
    <property type="entry name" value="SUPEROXIDE DISMUTASE CU-ZN -RELATED"/>
    <property type="match status" value="1"/>
</dbReference>
<dbReference type="EMBL" id="PGCK01000011">
    <property type="protein sequence ID" value="MCD1295882.1"/>
    <property type="molecule type" value="Genomic_DNA"/>
</dbReference>
<comment type="caution">
    <text evidence="3">The sequence shown here is derived from an EMBL/GenBank/DDBJ whole genome shotgun (WGS) entry which is preliminary data.</text>
</comment>